<organism evidence="11 12">
    <name type="scientific">Natronospira elongata</name>
    <dbReference type="NCBI Taxonomy" id="3110268"/>
    <lineage>
        <taxon>Bacteria</taxon>
        <taxon>Pseudomonadati</taxon>
        <taxon>Pseudomonadota</taxon>
        <taxon>Gammaproteobacteria</taxon>
        <taxon>Natronospirales</taxon>
        <taxon>Natronospiraceae</taxon>
        <taxon>Natronospira</taxon>
    </lineage>
</organism>
<feature type="domain" description="Pseudouridine synthase RsuA/RluA-like" evidence="10">
    <location>
        <begin position="12"/>
        <end position="160"/>
    </location>
</feature>
<name>A0AAP6JFF4_9GAMM</name>
<comment type="function">
    <text evidence="4">Responsible for synthesis of pseudouridine from uracil-65 in transfer RNAs.</text>
</comment>
<dbReference type="InterPro" id="IPR006145">
    <property type="entry name" value="PsdUridine_synth_RsuA/RluA"/>
</dbReference>
<protein>
    <recommendedName>
        <fullName evidence="6">tRNA pseudouridine synthase C</fullName>
        <ecNumber evidence="5">5.4.99.26</ecNumber>
    </recommendedName>
    <alternativeName>
        <fullName evidence="8">tRNA pseudouridine(65) synthase</fullName>
    </alternativeName>
    <alternativeName>
        <fullName evidence="9">tRNA pseudouridylate synthase C</fullName>
    </alternativeName>
    <alternativeName>
        <fullName evidence="7">tRNA-uridine isomerase C</fullName>
    </alternativeName>
</protein>
<keyword evidence="12" id="KW-1185">Reference proteome</keyword>
<evidence type="ECO:0000256" key="6">
    <source>
        <dbReference type="ARBA" id="ARBA00040675"/>
    </source>
</evidence>
<evidence type="ECO:0000256" key="4">
    <source>
        <dbReference type="ARBA" id="ARBA00037670"/>
    </source>
</evidence>
<dbReference type="Proteomes" id="UP001302316">
    <property type="component" value="Unassembled WGS sequence"/>
</dbReference>
<dbReference type="GO" id="GO:0000455">
    <property type="term" value="P:enzyme-directed rRNA pseudouridine synthesis"/>
    <property type="evidence" value="ECO:0007669"/>
    <property type="project" value="TreeGrafter"/>
</dbReference>
<dbReference type="PROSITE" id="PS01129">
    <property type="entry name" value="PSI_RLU"/>
    <property type="match status" value="1"/>
</dbReference>
<evidence type="ECO:0000313" key="12">
    <source>
        <dbReference type="Proteomes" id="UP001302316"/>
    </source>
</evidence>
<evidence type="ECO:0000256" key="9">
    <source>
        <dbReference type="ARBA" id="ARBA00043049"/>
    </source>
</evidence>
<dbReference type="GO" id="GO:0160149">
    <property type="term" value="F:tRNA pseudouridine(65) synthase activity"/>
    <property type="evidence" value="ECO:0007669"/>
    <property type="project" value="UniProtKB-EC"/>
</dbReference>
<dbReference type="SUPFAM" id="SSF55120">
    <property type="entry name" value="Pseudouridine synthase"/>
    <property type="match status" value="1"/>
</dbReference>
<evidence type="ECO:0000259" key="10">
    <source>
        <dbReference type="Pfam" id="PF00849"/>
    </source>
</evidence>
<dbReference type="RefSeq" id="WP_346051290.1">
    <property type="nucleotide sequence ID" value="NZ_JAYGII010000013.1"/>
</dbReference>
<keyword evidence="2" id="KW-0413">Isomerase</keyword>
<dbReference type="PANTHER" id="PTHR21600:SF56">
    <property type="entry name" value="TRNA PSEUDOURIDINE SYNTHASE C"/>
    <property type="match status" value="1"/>
</dbReference>
<dbReference type="GO" id="GO:0003723">
    <property type="term" value="F:RNA binding"/>
    <property type="evidence" value="ECO:0007669"/>
    <property type="project" value="InterPro"/>
</dbReference>
<proteinExistence type="predicted"/>
<evidence type="ECO:0000313" key="11">
    <source>
        <dbReference type="EMBL" id="MEA5445641.1"/>
    </source>
</evidence>
<comment type="catalytic activity">
    <reaction evidence="3">
        <text>uridine(65) in tRNA = pseudouridine(65) in tRNA</text>
        <dbReference type="Rhea" id="RHEA:42536"/>
        <dbReference type="Rhea" id="RHEA-COMP:10103"/>
        <dbReference type="Rhea" id="RHEA-COMP:10104"/>
        <dbReference type="ChEBI" id="CHEBI:65314"/>
        <dbReference type="ChEBI" id="CHEBI:65315"/>
        <dbReference type="EC" id="5.4.99.26"/>
    </reaction>
</comment>
<evidence type="ECO:0000256" key="7">
    <source>
        <dbReference type="ARBA" id="ARBA00041803"/>
    </source>
</evidence>
<dbReference type="PANTHER" id="PTHR21600">
    <property type="entry name" value="MITOCHONDRIAL RNA PSEUDOURIDINE SYNTHASE"/>
    <property type="match status" value="1"/>
</dbReference>
<evidence type="ECO:0000256" key="8">
    <source>
        <dbReference type="ARBA" id="ARBA00041975"/>
    </source>
</evidence>
<dbReference type="Gene3D" id="3.30.2350.10">
    <property type="entry name" value="Pseudouridine synthase"/>
    <property type="match status" value="1"/>
</dbReference>
<accession>A0AAP6JFF4</accession>
<reference evidence="11 12" key="1">
    <citation type="submission" date="2023-12" db="EMBL/GenBank/DDBJ databases">
        <title>Whole-genome sequencing of halo(alkali)philic microorganisms from hypersaline lakes.</title>
        <authorList>
            <person name="Sorokin D.Y."/>
            <person name="Merkel A.Y."/>
            <person name="Messina E."/>
            <person name="Yakimov M."/>
        </authorList>
    </citation>
    <scope>NUCLEOTIDE SEQUENCE [LARGE SCALE GENOMIC DNA]</scope>
    <source>
        <strain evidence="11 12">AB-CW1</strain>
    </source>
</reference>
<dbReference type="InterPro" id="IPR006224">
    <property type="entry name" value="PsdUridine_synth_RluA-like_CS"/>
</dbReference>
<keyword evidence="1" id="KW-0819">tRNA processing</keyword>
<evidence type="ECO:0000256" key="5">
    <source>
        <dbReference type="ARBA" id="ARBA00038943"/>
    </source>
</evidence>
<dbReference type="EMBL" id="JAYGII010000013">
    <property type="protein sequence ID" value="MEA5445641.1"/>
    <property type="molecule type" value="Genomic_DNA"/>
</dbReference>
<evidence type="ECO:0000256" key="1">
    <source>
        <dbReference type="ARBA" id="ARBA00022694"/>
    </source>
</evidence>
<dbReference type="Pfam" id="PF00849">
    <property type="entry name" value="PseudoU_synth_2"/>
    <property type="match status" value="1"/>
</dbReference>
<dbReference type="EC" id="5.4.99.26" evidence="5"/>
<comment type="caution">
    <text evidence="11">The sequence shown here is derived from an EMBL/GenBank/DDBJ whole genome shotgun (WGS) entry which is preliminary data.</text>
</comment>
<evidence type="ECO:0000256" key="2">
    <source>
        <dbReference type="ARBA" id="ARBA00023235"/>
    </source>
</evidence>
<evidence type="ECO:0000256" key="3">
    <source>
        <dbReference type="ARBA" id="ARBA00036607"/>
    </source>
</evidence>
<gene>
    <name evidence="11" type="ORF">VCB98_07410</name>
</gene>
<sequence length="259" mass="29669">MEIAILYQDEQLVAVHKPSGLLVHRSPLSRDRVYLLQTLRDQLGRRLYPVHRLDRATSGVLVFAFDAETAHALNQAFTEQRVEKTYLAIVRGWPEPPEGHIDRPVRDDDREAHREAASDYRRLATATLPVANRRYPTSRYALVGLWPKTGRRHQLRIHMERISYPIIGDTTHGDGEHNRIFREHLGLDRLMLHALSLRLPHPAEPDQILDLRAQPGDQFALALERLGMAEISEIFCGKILEWESASGAKQANHIREGRT</sequence>
<dbReference type="InterPro" id="IPR050188">
    <property type="entry name" value="RluA_PseudoU_synthase"/>
</dbReference>
<dbReference type="GO" id="GO:0008033">
    <property type="term" value="P:tRNA processing"/>
    <property type="evidence" value="ECO:0007669"/>
    <property type="project" value="UniProtKB-KW"/>
</dbReference>
<dbReference type="InterPro" id="IPR020103">
    <property type="entry name" value="PsdUridine_synth_cat_dom_sf"/>
</dbReference>
<dbReference type="AlphaFoldDB" id="A0AAP6JFF4"/>